<dbReference type="Gene3D" id="2.30.30.240">
    <property type="entry name" value="PRC-barrel domain"/>
    <property type="match status" value="1"/>
</dbReference>
<reference evidence="3 4" key="1">
    <citation type="submission" date="2015-08" db="EMBL/GenBank/DDBJ databases">
        <title>Investigation of the bacterial diversity of lava forest soil.</title>
        <authorList>
            <person name="Lee J.S."/>
        </authorList>
    </citation>
    <scope>NUCLEOTIDE SEQUENCE [LARGE SCALE GENOMIC DNA]</scope>
    <source>
        <strain evidence="3 4">GJW-30</strain>
    </source>
</reference>
<name>A0A0S3PQ33_9BRAD</name>
<sequence>MATTHTSTSRPTGTRETASLIASDKVEGTNVYRSDGEKIGHIERIMIDKHSGKAPYAVMGFGGFLGMGADYYPIPWSLLTYNDKLGGYEVNVTDAQLRSAPKYREEEEDWDWSDRRRAQEVYDYYKVTPYWM</sequence>
<gene>
    <name evidence="3" type="ORF">GJW-30_1_00538</name>
</gene>
<dbReference type="InterPro" id="IPR027275">
    <property type="entry name" value="PRC-brl_dom"/>
</dbReference>
<proteinExistence type="predicted"/>
<dbReference type="AlphaFoldDB" id="A0A0S3PQ33"/>
<feature type="region of interest" description="Disordered" evidence="1">
    <location>
        <begin position="1"/>
        <end position="21"/>
    </location>
</feature>
<protein>
    <submittedName>
        <fullName evidence="3">PRC-barrel domain protein</fullName>
    </submittedName>
</protein>
<evidence type="ECO:0000313" key="3">
    <source>
        <dbReference type="EMBL" id="BAT58025.1"/>
    </source>
</evidence>
<dbReference type="PANTHER" id="PTHR36505:SF1">
    <property type="entry name" value="BLR1072 PROTEIN"/>
    <property type="match status" value="1"/>
</dbReference>
<evidence type="ECO:0000313" key="4">
    <source>
        <dbReference type="Proteomes" id="UP000236884"/>
    </source>
</evidence>
<dbReference type="KEGG" id="vgo:GJW-30_1_00538"/>
<feature type="compositionally biased region" description="Low complexity" evidence="1">
    <location>
        <begin position="1"/>
        <end position="15"/>
    </location>
</feature>
<dbReference type="InterPro" id="IPR011033">
    <property type="entry name" value="PRC_barrel-like_sf"/>
</dbReference>
<dbReference type="Pfam" id="PF05239">
    <property type="entry name" value="PRC"/>
    <property type="match status" value="1"/>
</dbReference>
<accession>A0A0S3PQ33</accession>
<organism evidence="3 4">
    <name type="scientific">Variibacter gotjawalensis</name>
    <dbReference type="NCBI Taxonomy" id="1333996"/>
    <lineage>
        <taxon>Bacteria</taxon>
        <taxon>Pseudomonadati</taxon>
        <taxon>Pseudomonadota</taxon>
        <taxon>Alphaproteobacteria</taxon>
        <taxon>Hyphomicrobiales</taxon>
        <taxon>Nitrobacteraceae</taxon>
        <taxon>Variibacter</taxon>
    </lineage>
</organism>
<feature type="domain" description="PRC-barrel" evidence="2">
    <location>
        <begin position="22"/>
        <end position="95"/>
    </location>
</feature>
<dbReference type="OrthoDB" id="7274881at2"/>
<evidence type="ECO:0000256" key="1">
    <source>
        <dbReference type="SAM" id="MobiDB-lite"/>
    </source>
</evidence>
<dbReference type="SUPFAM" id="SSF50346">
    <property type="entry name" value="PRC-barrel domain"/>
    <property type="match status" value="1"/>
</dbReference>
<dbReference type="EMBL" id="AP014946">
    <property type="protein sequence ID" value="BAT58025.1"/>
    <property type="molecule type" value="Genomic_DNA"/>
</dbReference>
<keyword evidence="4" id="KW-1185">Reference proteome</keyword>
<dbReference type="PANTHER" id="PTHR36505">
    <property type="entry name" value="BLR1072 PROTEIN"/>
    <property type="match status" value="1"/>
</dbReference>
<evidence type="ECO:0000259" key="2">
    <source>
        <dbReference type="Pfam" id="PF05239"/>
    </source>
</evidence>
<dbReference type="Proteomes" id="UP000236884">
    <property type="component" value="Chromosome"/>
</dbReference>
<dbReference type="RefSeq" id="WP_096358621.1">
    <property type="nucleotide sequence ID" value="NZ_AP014946.1"/>
</dbReference>